<dbReference type="InterPro" id="IPR036861">
    <property type="entry name" value="Endochitinase-like_sf"/>
</dbReference>
<dbReference type="InterPro" id="IPR001002">
    <property type="entry name" value="Chitin-bd_1"/>
</dbReference>
<evidence type="ECO:0000259" key="10">
    <source>
        <dbReference type="PROSITE" id="PS50941"/>
    </source>
</evidence>
<evidence type="ECO:0000256" key="4">
    <source>
        <dbReference type="ARBA" id="ARBA00022801"/>
    </source>
</evidence>
<proteinExistence type="predicted"/>
<keyword evidence="7" id="KW-0326">Glycosidase</keyword>
<keyword evidence="3 9" id="KW-0147">Chitin-binding</keyword>
<dbReference type="EC" id="3.2.1.14" evidence="2"/>
<keyword evidence="9" id="KW-1015">Disulfide bond</keyword>
<keyword evidence="8" id="KW-0624">Polysaccharide degradation</keyword>
<feature type="disulfide bond" evidence="9">
    <location>
        <begin position="77"/>
        <end position="89"/>
    </location>
</feature>
<accession>A0AAN8VIQ0</accession>
<feature type="domain" description="Chitin-binding type-1" evidence="10">
    <location>
        <begin position="72"/>
        <end position="107"/>
    </location>
</feature>
<dbReference type="PANTHER" id="PTHR22595">
    <property type="entry name" value="CHITINASE-RELATED"/>
    <property type="match status" value="1"/>
</dbReference>
<evidence type="ECO:0000256" key="7">
    <source>
        <dbReference type="ARBA" id="ARBA00023295"/>
    </source>
</evidence>
<keyword evidence="6" id="KW-0119">Carbohydrate metabolism</keyword>
<protein>
    <recommendedName>
        <fullName evidence="2">chitinase</fullName>
        <ecNumber evidence="2">3.2.1.14</ecNumber>
    </recommendedName>
</protein>
<dbReference type="Proteomes" id="UP001370490">
    <property type="component" value="Unassembled WGS sequence"/>
</dbReference>
<evidence type="ECO:0000313" key="12">
    <source>
        <dbReference type="Proteomes" id="UP001370490"/>
    </source>
</evidence>
<comment type="caution">
    <text evidence="9">Lacks conserved residue(s) required for the propagation of feature annotation.</text>
</comment>
<dbReference type="PANTHER" id="PTHR22595:SF197">
    <property type="entry name" value="CHITINASE FAMILY PROTEIN"/>
    <property type="match status" value="1"/>
</dbReference>
<reference evidence="11 12" key="1">
    <citation type="submission" date="2023-12" db="EMBL/GenBank/DDBJ databases">
        <title>A high-quality genome assembly for Dillenia turbinata (Dilleniales).</title>
        <authorList>
            <person name="Chanderbali A."/>
        </authorList>
    </citation>
    <scope>NUCLEOTIDE SEQUENCE [LARGE SCALE GENOMIC DNA]</scope>
    <source>
        <strain evidence="11">LSX21</strain>
        <tissue evidence="11">Leaf</tissue>
    </source>
</reference>
<evidence type="ECO:0000256" key="3">
    <source>
        <dbReference type="ARBA" id="ARBA00022669"/>
    </source>
</evidence>
<comment type="catalytic activity">
    <reaction evidence="1">
        <text>Random endo-hydrolysis of N-acetyl-beta-D-glucosaminide (1-&gt;4)-beta-linkages in chitin and chitodextrins.</text>
        <dbReference type="EC" id="3.2.1.14"/>
    </reaction>
</comment>
<evidence type="ECO:0000256" key="5">
    <source>
        <dbReference type="ARBA" id="ARBA00023024"/>
    </source>
</evidence>
<dbReference type="Gene3D" id="3.30.60.10">
    <property type="entry name" value="Endochitinase-like"/>
    <property type="match status" value="1"/>
</dbReference>
<dbReference type="SMART" id="SM00270">
    <property type="entry name" value="ChtBD1"/>
    <property type="match status" value="1"/>
</dbReference>
<feature type="disulfide bond" evidence="9">
    <location>
        <begin position="82"/>
        <end position="96"/>
    </location>
</feature>
<dbReference type="SUPFAM" id="SSF57016">
    <property type="entry name" value="Plant lectins/antimicrobial peptides"/>
    <property type="match status" value="1"/>
</dbReference>
<sequence>MAASGTPGFTQQESCNIDYRLNLISFLHYYIYLTSQNHTFHNKHYLRPFKLKYNNILVIALVGVLAMEVVVAQNCGCSADHCCSRHVCCGNTSDYCGTGCQEGPCYVSANSGVVVGDIVTDDFFNGIINQANDSCVGKSFYTR</sequence>
<dbReference type="EMBL" id="JBAMMX010000012">
    <property type="protein sequence ID" value="KAK6930506.1"/>
    <property type="molecule type" value="Genomic_DNA"/>
</dbReference>
<keyword evidence="5" id="KW-0146">Chitin degradation</keyword>
<keyword evidence="4" id="KW-0378">Hydrolase</keyword>
<keyword evidence="12" id="KW-1185">Reference proteome</keyword>
<dbReference type="PROSITE" id="PS50941">
    <property type="entry name" value="CHIT_BIND_I_2"/>
    <property type="match status" value="1"/>
</dbReference>
<evidence type="ECO:0000256" key="8">
    <source>
        <dbReference type="ARBA" id="ARBA00023326"/>
    </source>
</evidence>
<evidence type="ECO:0000256" key="9">
    <source>
        <dbReference type="PROSITE-ProRule" id="PRU00261"/>
    </source>
</evidence>
<evidence type="ECO:0000256" key="2">
    <source>
        <dbReference type="ARBA" id="ARBA00012729"/>
    </source>
</evidence>
<dbReference type="GO" id="GO:0008843">
    <property type="term" value="F:endochitinase activity"/>
    <property type="evidence" value="ECO:0007669"/>
    <property type="project" value="UniProtKB-EC"/>
</dbReference>
<organism evidence="11 12">
    <name type="scientific">Dillenia turbinata</name>
    <dbReference type="NCBI Taxonomy" id="194707"/>
    <lineage>
        <taxon>Eukaryota</taxon>
        <taxon>Viridiplantae</taxon>
        <taxon>Streptophyta</taxon>
        <taxon>Embryophyta</taxon>
        <taxon>Tracheophyta</taxon>
        <taxon>Spermatophyta</taxon>
        <taxon>Magnoliopsida</taxon>
        <taxon>eudicotyledons</taxon>
        <taxon>Gunneridae</taxon>
        <taxon>Pentapetalae</taxon>
        <taxon>Dilleniales</taxon>
        <taxon>Dilleniaceae</taxon>
        <taxon>Dillenia</taxon>
    </lineage>
</organism>
<evidence type="ECO:0000313" key="11">
    <source>
        <dbReference type="EMBL" id="KAK6930506.1"/>
    </source>
</evidence>
<evidence type="ECO:0000256" key="1">
    <source>
        <dbReference type="ARBA" id="ARBA00000822"/>
    </source>
</evidence>
<name>A0AAN8VIQ0_9MAGN</name>
<gene>
    <name evidence="11" type="ORF">RJ641_004600</name>
</gene>
<dbReference type="AlphaFoldDB" id="A0AAN8VIQ0"/>
<evidence type="ECO:0000256" key="6">
    <source>
        <dbReference type="ARBA" id="ARBA00023277"/>
    </source>
</evidence>
<dbReference type="GO" id="GO:0008061">
    <property type="term" value="F:chitin binding"/>
    <property type="evidence" value="ECO:0007669"/>
    <property type="project" value="UniProtKB-UniRule"/>
</dbReference>
<comment type="caution">
    <text evidence="11">The sequence shown here is derived from an EMBL/GenBank/DDBJ whole genome shotgun (WGS) entry which is preliminary data.</text>
</comment>
<dbReference type="GO" id="GO:0000272">
    <property type="term" value="P:polysaccharide catabolic process"/>
    <property type="evidence" value="ECO:0007669"/>
    <property type="project" value="UniProtKB-KW"/>
</dbReference>
<dbReference type="GO" id="GO:0006032">
    <property type="term" value="P:chitin catabolic process"/>
    <property type="evidence" value="ECO:0007669"/>
    <property type="project" value="UniProtKB-KW"/>
</dbReference>